<comment type="caution">
    <text evidence="5">The sequence shown here is derived from an EMBL/GenBank/DDBJ whole genome shotgun (WGS) entry which is preliminary data.</text>
</comment>
<keyword evidence="1 2" id="KW-0238">DNA-binding</keyword>
<reference evidence="5 6" key="1">
    <citation type="submission" date="2021-05" db="EMBL/GenBank/DDBJ databases">
        <title>Culturable bacteria isolated from Daya Bay.</title>
        <authorList>
            <person name="Zheng W."/>
            <person name="Yu S."/>
            <person name="Huang Y."/>
        </authorList>
    </citation>
    <scope>NUCLEOTIDE SEQUENCE [LARGE SCALE GENOMIC DNA]</scope>
    <source>
        <strain evidence="5 6">DP4N28-5</strain>
    </source>
</reference>
<dbReference type="RefSeq" id="WP_218393806.1">
    <property type="nucleotide sequence ID" value="NZ_JAHUZE010000004.1"/>
</dbReference>
<dbReference type="Pfam" id="PF00440">
    <property type="entry name" value="TetR_N"/>
    <property type="match status" value="1"/>
</dbReference>
<evidence type="ECO:0000313" key="5">
    <source>
        <dbReference type="EMBL" id="MBV7380609.1"/>
    </source>
</evidence>
<evidence type="ECO:0000256" key="1">
    <source>
        <dbReference type="ARBA" id="ARBA00023125"/>
    </source>
</evidence>
<dbReference type="EMBL" id="JAHUZE010000004">
    <property type="protein sequence ID" value="MBV7380609.1"/>
    <property type="molecule type" value="Genomic_DNA"/>
</dbReference>
<dbReference type="PANTHER" id="PTHR30055">
    <property type="entry name" value="HTH-TYPE TRANSCRIPTIONAL REGULATOR RUTR"/>
    <property type="match status" value="1"/>
</dbReference>
<evidence type="ECO:0000256" key="3">
    <source>
        <dbReference type="SAM" id="MobiDB-lite"/>
    </source>
</evidence>
<dbReference type="PANTHER" id="PTHR30055:SF235">
    <property type="entry name" value="TRANSCRIPTIONAL REGULATORY PROTEIN"/>
    <property type="match status" value="1"/>
</dbReference>
<dbReference type="PROSITE" id="PS01081">
    <property type="entry name" value="HTH_TETR_1"/>
    <property type="match status" value="1"/>
</dbReference>
<dbReference type="PROSITE" id="PS50977">
    <property type="entry name" value="HTH_TETR_2"/>
    <property type="match status" value="1"/>
</dbReference>
<dbReference type="Proteomes" id="UP000756530">
    <property type="component" value="Unassembled WGS sequence"/>
</dbReference>
<dbReference type="InterPro" id="IPR050109">
    <property type="entry name" value="HTH-type_TetR-like_transc_reg"/>
</dbReference>
<accession>A0ABS6T631</accession>
<keyword evidence="6" id="KW-1185">Reference proteome</keyword>
<organism evidence="5 6">
    <name type="scientific">Maritimibacter dapengensis</name>
    <dbReference type="NCBI Taxonomy" id="2836868"/>
    <lineage>
        <taxon>Bacteria</taxon>
        <taxon>Pseudomonadati</taxon>
        <taxon>Pseudomonadota</taxon>
        <taxon>Alphaproteobacteria</taxon>
        <taxon>Rhodobacterales</taxon>
        <taxon>Roseobacteraceae</taxon>
        <taxon>Maritimibacter</taxon>
    </lineage>
</organism>
<evidence type="ECO:0000256" key="2">
    <source>
        <dbReference type="PROSITE-ProRule" id="PRU00335"/>
    </source>
</evidence>
<dbReference type="Pfam" id="PF17939">
    <property type="entry name" value="TetR_C_30"/>
    <property type="match status" value="1"/>
</dbReference>
<evidence type="ECO:0000259" key="4">
    <source>
        <dbReference type="PROSITE" id="PS50977"/>
    </source>
</evidence>
<feature type="DNA-binding region" description="H-T-H motif" evidence="2">
    <location>
        <begin position="55"/>
        <end position="74"/>
    </location>
</feature>
<dbReference type="InterPro" id="IPR041586">
    <property type="entry name" value="PsrA_TetR_C"/>
</dbReference>
<name>A0ABS6T631_9RHOB</name>
<feature type="domain" description="HTH tetR-type" evidence="4">
    <location>
        <begin position="32"/>
        <end position="92"/>
    </location>
</feature>
<feature type="compositionally biased region" description="Basic and acidic residues" evidence="3">
    <location>
        <begin position="1"/>
        <end position="16"/>
    </location>
</feature>
<protein>
    <submittedName>
        <fullName evidence="5">TetR family transcriptional regulator</fullName>
    </submittedName>
</protein>
<dbReference type="InterPro" id="IPR023772">
    <property type="entry name" value="DNA-bd_HTH_TetR-type_CS"/>
</dbReference>
<evidence type="ECO:0000313" key="6">
    <source>
        <dbReference type="Proteomes" id="UP000756530"/>
    </source>
</evidence>
<feature type="region of interest" description="Disordered" evidence="3">
    <location>
        <begin position="1"/>
        <end position="32"/>
    </location>
</feature>
<sequence>MAQETSGERVDKERNKTVVTRRKQKVTRSNGDETREKILNAAEKLFGARGMAAVSLRDITGEANVTLALASYHFGSKDNLFEVVVARRAAVLGTERNARLDRLVAPDTAAILDAFMGPMFDKAQSGEPGWPSYFRVVSRLSEGDEHLELLRRYFDDTGQRFLGALNQVLPLADRAKLARGFAMVLHAMLATVSQNARVTTLSGGVASSTDLAAAYETLLEFSTAGLEALNR</sequence>
<proteinExistence type="predicted"/>
<dbReference type="InterPro" id="IPR001647">
    <property type="entry name" value="HTH_TetR"/>
</dbReference>
<gene>
    <name evidence="5" type="ORF">KJP28_16915</name>
</gene>